<keyword evidence="3" id="KW-1185">Reference proteome</keyword>
<sequence>MPLDILLGCARSHARLLEAVARVDDTTARRPSLLPGWTVGHLVTHLARNADSHTGMFGAAAEGRVVAQYPGGLTQRDGGIEAGAYQPADLLLADLAGAVARLERAWDGTHVDVWRGGLGLTAARGATSVADLVFLRWREAEIHLVDLALTDRGGPEWDDLSPAYVEAEWAWSTRLLPERLPAEVTVLLTPGDRPSRAVGRGPQVVRVDVPTLPALRWLTGRDAGDPAWPPLGPWT</sequence>
<protein>
    <submittedName>
        <fullName evidence="2">Maleylpyruvate isomerase</fullName>
    </submittedName>
</protein>
<dbReference type="InterPro" id="IPR034660">
    <property type="entry name" value="DinB/YfiT-like"/>
</dbReference>
<dbReference type="InterPro" id="IPR024344">
    <property type="entry name" value="MDMPI_metal-binding"/>
</dbReference>
<feature type="domain" description="Mycothiol-dependent maleylpyruvate isomerase metal-binding" evidence="1">
    <location>
        <begin position="10"/>
        <end position="148"/>
    </location>
</feature>
<dbReference type="GO" id="GO:0046872">
    <property type="term" value="F:metal ion binding"/>
    <property type="evidence" value="ECO:0007669"/>
    <property type="project" value="InterPro"/>
</dbReference>
<accession>A0A1S1PXB9</accession>
<dbReference type="RefSeq" id="WP_071065068.1">
    <property type="nucleotide sequence ID" value="NZ_JBFLUH010000058.1"/>
</dbReference>
<dbReference type="SUPFAM" id="SSF109854">
    <property type="entry name" value="DinB/YfiT-like putative metalloenzymes"/>
    <property type="match status" value="1"/>
</dbReference>
<keyword evidence="2" id="KW-0413">Isomerase</keyword>
<evidence type="ECO:0000313" key="3">
    <source>
        <dbReference type="Proteomes" id="UP000179769"/>
    </source>
</evidence>
<reference evidence="3" key="1">
    <citation type="submission" date="2016-07" db="EMBL/GenBank/DDBJ databases">
        <title>Frankia sp. NRRL B-16219 Genome sequencing.</title>
        <authorList>
            <person name="Ghodhbane-Gtari F."/>
            <person name="Swanson E."/>
            <person name="Gueddou A."/>
            <person name="Louati M."/>
            <person name="Nouioui I."/>
            <person name="Hezbri K."/>
            <person name="Abebe-Akele F."/>
            <person name="Simpson S."/>
            <person name="Morris K."/>
            <person name="Thomas K."/>
            <person name="Gtari M."/>
            <person name="Tisa L.S."/>
        </authorList>
    </citation>
    <scope>NUCLEOTIDE SEQUENCE [LARGE SCALE GENOMIC DNA]</scope>
    <source>
        <strain evidence="3">NRRL B-16219</strain>
    </source>
</reference>
<dbReference type="AlphaFoldDB" id="A0A1S1PXB9"/>
<comment type="caution">
    <text evidence="2">The sequence shown here is derived from an EMBL/GenBank/DDBJ whole genome shotgun (WGS) entry which is preliminary data.</text>
</comment>
<keyword evidence="2" id="KW-0670">Pyruvate</keyword>
<dbReference type="OrthoDB" id="5118203at2"/>
<name>A0A1S1PXB9_9ACTN</name>
<dbReference type="Proteomes" id="UP000179769">
    <property type="component" value="Unassembled WGS sequence"/>
</dbReference>
<evidence type="ECO:0000259" key="1">
    <source>
        <dbReference type="Pfam" id="PF11716"/>
    </source>
</evidence>
<dbReference type="Gene3D" id="1.20.120.450">
    <property type="entry name" value="dinb family like domain"/>
    <property type="match status" value="1"/>
</dbReference>
<proteinExistence type="predicted"/>
<dbReference type="Pfam" id="PF11716">
    <property type="entry name" value="MDMPI_N"/>
    <property type="match status" value="1"/>
</dbReference>
<gene>
    <name evidence="2" type="ORF">BBK14_05400</name>
</gene>
<organism evidence="2 3">
    <name type="scientific">Parafrankia soli</name>
    <dbReference type="NCBI Taxonomy" id="2599596"/>
    <lineage>
        <taxon>Bacteria</taxon>
        <taxon>Bacillati</taxon>
        <taxon>Actinomycetota</taxon>
        <taxon>Actinomycetes</taxon>
        <taxon>Frankiales</taxon>
        <taxon>Frankiaceae</taxon>
        <taxon>Parafrankia</taxon>
    </lineage>
</organism>
<evidence type="ECO:0000313" key="2">
    <source>
        <dbReference type="EMBL" id="OHV27333.1"/>
    </source>
</evidence>
<dbReference type="NCBIfam" id="TIGR03083">
    <property type="entry name" value="maleylpyruvate isomerase family mycothiol-dependent enzyme"/>
    <property type="match status" value="1"/>
</dbReference>
<dbReference type="GO" id="GO:0016853">
    <property type="term" value="F:isomerase activity"/>
    <property type="evidence" value="ECO:0007669"/>
    <property type="project" value="UniProtKB-KW"/>
</dbReference>
<dbReference type="EMBL" id="MAXA01000224">
    <property type="protein sequence ID" value="OHV27333.1"/>
    <property type="molecule type" value="Genomic_DNA"/>
</dbReference>
<dbReference type="InterPro" id="IPR017517">
    <property type="entry name" value="Maleyloyr_isom"/>
</dbReference>